<protein>
    <submittedName>
        <fullName evidence="4">Glycogen synthase</fullName>
        <ecNumber evidence="4">2.4.1.11</ecNumber>
    </submittedName>
</protein>
<dbReference type="Pfam" id="PF13439">
    <property type="entry name" value="Glyco_transf_4"/>
    <property type="match status" value="1"/>
</dbReference>
<dbReference type="InterPro" id="IPR050194">
    <property type="entry name" value="Glycosyltransferase_grp1"/>
</dbReference>
<evidence type="ECO:0000313" key="5">
    <source>
        <dbReference type="Proteomes" id="UP000441399"/>
    </source>
</evidence>
<dbReference type="PANTHER" id="PTHR45947:SF13">
    <property type="entry name" value="TRANSFERASE"/>
    <property type="match status" value="1"/>
</dbReference>
<evidence type="ECO:0000259" key="2">
    <source>
        <dbReference type="Pfam" id="PF13439"/>
    </source>
</evidence>
<gene>
    <name evidence="4" type="ORF">OPDIPICF_02734</name>
    <name evidence="3" type="ORF">OPDIPICF_04154</name>
</gene>
<dbReference type="AlphaFoldDB" id="A0A5S9QU91"/>
<feature type="domain" description="Glycosyltransferase subfamily 4-like N-terminal" evidence="2">
    <location>
        <begin position="17"/>
        <end position="228"/>
    </location>
</feature>
<keyword evidence="4" id="KW-0328">Glycosyltransferase</keyword>
<organism evidence="4 5">
    <name type="scientific">BD1-7 clade bacterium</name>
    <dbReference type="NCBI Taxonomy" id="2029982"/>
    <lineage>
        <taxon>Bacteria</taxon>
        <taxon>Pseudomonadati</taxon>
        <taxon>Pseudomonadota</taxon>
        <taxon>Gammaproteobacteria</taxon>
        <taxon>Cellvibrionales</taxon>
        <taxon>Spongiibacteraceae</taxon>
        <taxon>BD1-7 clade</taxon>
    </lineage>
</organism>
<reference evidence="4 5" key="1">
    <citation type="submission" date="2019-11" db="EMBL/GenBank/DDBJ databases">
        <authorList>
            <person name="Holert J."/>
        </authorList>
    </citation>
    <scope>NUCLEOTIDE SEQUENCE [LARGE SCALE GENOMIC DNA]</scope>
    <source>
        <strain evidence="4">SB11_3</strain>
    </source>
</reference>
<dbReference type="OrthoDB" id="9062832at2"/>
<name>A0A5S9QU91_9GAMM</name>
<proteinExistence type="predicted"/>
<dbReference type="Gene3D" id="3.40.50.2000">
    <property type="entry name" value="Glycogen Phosphorylase B"/>
    <property type="match status" value="2"/>
</dbReference>
<dbReference type="EMBL" id="CACSIO010000004">
    <property type="protein sequence ID" value="CAA0097871.1"/>
    <property type="molecule type" value="Genomic_DNA"/>
</dbReference>
<keyword evidence="4" id="KW-0808">Transferase</keyword>
<dbReference type="EMBL" id="CACSIO010000045">
    <property type="protein sequence ID" value="CAA0122950.1"/>
    <property type="molecule type" value="Genomic_DNA"/>
</dbReference>
<dbReference type="PANTHER" id="PTHR45947">
    <property type="entry name" value="SULFOQUINOVOSYL TRANSFERASE SQD2"/>
    <property type="match status" value="1"/>
</dbReference>
<dbReference type="EC" id="2.4.1.11" evidence="4"/>
<accession>A0A5S9QU91</accession>
<dbReference type="Pfam" id="PF00534">
    <property type="entry name" value="Glycos_transf_1"/>
    <property type="match status" value="1"/>
</dbReference>
<evidence type="ECO:0000259" key="1">
    <source>
        <dbReference type="Pfam" id="PF00534"/>
    </source>
</evidence>
<feature type="domain" description="Glycosyl transferase family 1" evidence="1">
    <location>
        <begin position="243"/>
        <end position="404"/>
    </location>
</feature>
<evidence type="ECO:0000313" key="3">
    <source>
        <dbReference type="EMBL" id="CAA0097871.1"/>
    </source>
</evidence>
<dbReference type="Proteomes" id="UP000441399">
    <property type="component" value="Unassembled WGS sequence"/>
</dbReference>
<dbReference type="SUPFAM" id="SSF53756">
    <property type="entry name" value="UDP-Glycosyltransferase/glycogen phosphorylase"/>
    <property type="match status" value="1"/>
</dbReference>
<dbReference type="InterPro" id="IPR028098">
    <property type="entry name" value="Glyco_trans_4-like_N"/>
</dbReference>
<evidence type="ECO:0000313" key="4">
    <source>
        <dbReference type="EMBL" id="CAA0122950.1"/>
    </source>
</evidence>
<keyword evidence="5" id="KW-1185">Reference proteome</keyword>
<sequence>MKILKVIHGYPMLYNAGSEVYSQTICHGLAKSGHEVHVFTREEDSFKPDGHMRQSFDADVPEITVHLVNNPRHRDRYRLQIIDQRFAELLDDLQPDVVHIGHLNHLSTSLVFEAKSRNIPVIYTLHDYWLMCPRGQFMQMHSADDNMWAACDGQENRKCAESCYARYFSGDDNEREEDIAYWENWVARRMKHVRDVVDEVDLFISPAKYLKDRYENDFGLPKEKSIYLDYGFDRTRMAGRKRTTNEPMTFGYIGTHTPAKGIHQLIEAFGKLKGDALLRIWGRDRGQDSRALRDIANSLPEDKRAAIEWMPEYKNQAIATDVLSQTDVIVTPSVWVENSPLVIHEAQQARVPVITADAGGMGEYVKEGVNGLTYQHRDANALAEKMQMLVDDPALAKKLGDRGYIYSDNGDIPSIEQHIIDLEACYQKVMA</sequence>
<dbReference type="GO" id="GO:0004373">
    <property type="term" value="F:alpha-1,4-glucan glucosyltransferase (UDP-glucose donor) activity"/>
    <property type="evidence" value="ECO:0007669"/>
    <property type="project" value="UniProtKB-EC"/>
</dbReference>
<dbReference type="InterPro" id="IPR001296">
    <property type="entry name" value="Glyco_trans_1"/>
</dbReference>